<evidence type="ECO:0000313" key="2">
    <source>
        <dbReference type="Proteomes" id="UP000032360"/>
    </source>
</evidence>
<dbReference type="AlphaFoldDB" id="A0A0D8HFM2"/>
<keyword evidence="2" id="KW-1185">Reference proteome</keyword>
<dbReference type="EMBL" id="JXYS01000079">
    <property type="protein sequence ID" value="KJF16592.1"/>
    <property type="molecule type" value="Genomic_DNA"/>
</dbReference>
<evidence type="ECO:0000313" key="1">
    <source>
        <dbReference type="EMBL" id="KJF16592.1"/>
    </source>
</evidence>
<organism evidence="1 2">
    <name type="scientific">Acidithrix ferrooxidans</name>
    <dbReference type="NCBI Taxonomy" id="1280514"/>
    <lineage>
        <taxon>Bacteria</taxon>
        <taxon>Bacillati</taxon>
        <taxon>Actinomycetota</taxon>
        <taxon>Acidimicrobiia</taxon>
        <taxon>Acidimicrobiales</taxon>
        <taxon>Acidimicrobiaceae</taxon>
        <taxon>Acidithrix</taxon>
    </lineage>
</organism>
<comment type="caution">
    <text evidence="1">The sequence shown here is derived from an EMBL/GenBank/DDBJ whole genome shotgun (WGS) entry which is preliminary data.</text>
</comment>
<dbReference type="Proteomes" id="UP000032360">
    <property type="component" value="Unassembled WGS sequence"/>
</dbReference>
<reference evidence="1 2" key="1">
    <citation type="submission" date="2015-01" db="EMBL/GenBank/DDBJ databases">
        <title>Draft genome of the acidophilic iron oxidizer Acidithrix ferrooxidans strain Py-F3.</title>
        <authorList>
            <person name="Poehlein A."/>
            <person name="Eisen S."/>
            <person name="Schloemann M."/>
            <person name="Johnson B.D."/>
            <person name="Daniel R."/>
            <person name="Muehling M."/>
        </authorList>
    </citation>
    <scope>NUCLEOTIDE SEQUENCE [LARGE SCALE GENOMIC DNA]</scope>
    <source>
        <strain evidence="1 2">Py-F3</strain>
    </source>
</reference>
<proteinExistence type="predicted"/>
<accession>A0A0D8HFM2</accession>
<name>A0A0D8HFM2_9ACTN</name>
<sequence length="72" mass="8055">MRNQGSAMVILIPILMSIYREFLGADSDCFFSICYVNGCKCAIYGSANVCRAGFVMDRRICHFGYGLDLSLR</sequence>
<gene>
    <name evidence="1" type="ORF">AXFE_25600</name>
</gene>
<protein>
    <submittedName>
        <fullName evidence="1">Uncharacterized protein</fullName>
    </submittedName>
</protein>